<keyword evidence="4 7" id="KW-0812">Transmembrane</keyword>
<feature type="transmembrane region" description="Helical" evidence="8">
    <location>
        <begin position="20"/>
        <end position="37"/>
    </location>
</feature>
<dbReference type="Proteomes" id="UP000198820">
    <property type="component" value="Unassembled WGS sequence"/>
</dbReference>
<dbReference type="EMBL" id="FNQF01000001">
    <property type="protein sequence ID" value="SDZ74817.1"/>
    <property type="molecule type" value="Genomic_DNA"/>
</dbReference>
<dbReference type="GO" id="GO:0015031">
    <property type="term" value="P:protein transport"/>
    <property type="evidence" value="ECO:0007669"/>
    <property type="project" value="UniProtKB-KW"/>
</dbReference>
<keyword evidence="6 8" id="KW-0472">Membrane</keyword>
<keyword evidence="10" id="KW-1185">Reference proteome</keyword>
<dbReference type="AlphaFoldDB" id="A0A1H3VJ45"/>
<keyword evidence="7" id="KW-0653">Protein transport</keyword>
<dbReference type="RefSeq" id="WP_093237976.1">
    <property type="nucleotide sequence ID" value="NZ_FNQF01000001.1"/>
</dbReference>
<sequence length="160" mass="18464">MSKFKKKQDEGTPAISTASLPDIVFMLLFFFMVVTVMRDTSLKVKNVLPYADQVEKLEKKDLVMYIYAGKPSPRYQQQFGTEARVQLNDNYARISDIQQFIFQERESKREELVPALITALKVDKETNMGLVSDIKQELRKAEALKINYTTREGDANLNME</sequence>
<keyword evidence="5 8" id="KW-1133">Transmembrane helix</keyword>
<proteinExistence type="inferred from homology"/>
<gene>
    <name evidence="9" type="ORF">SAMN05421540_101139</name>
</gene>
<name>A0A1H3VJ45_9FLAO</name>
<evidence type="ECO:0000256" key="5">
    <source>
        <dbReference type="ARBA" id="ARBA00022989"/>
    </source>
</evidence>
<evidence type="ECO:0000256" key="6">
    <source>
        <dbReference type="ARBA" id="ARBA00023136"/>
    </source>
</evidence>
<dbReference type="InterPro" id="IPR003400">
    <property type="entry name" value="ExbD"/>
</dbReference>
<dbReference type="Pfam" id="PF02472">
    <property type="entry name" value="ExbD"/>
    <property type="match status" value="1"/>
</dbReference>
<comment type="subcellular location">
    <subcellularLocation>
        <location evidence="1">Cell membrane</location>
        <topology evidence="1">Single-pass membrane protein</topology>
    </subcellularLocation>
    <subcellularLocation>
        <location evidence="7">Cell membrane</location>
        <topology evidence="7">Single-pass type II membrane protein</topology>
    </subcellularLocation>
</comment>
<evidence type="ECO:0000256" key="8">
    <source>
        <dbReference type="SAM" id="Phobius"/>
    </source>
</evidence>
<keyword evidence="7" id="KW-0813">Transport</keyword>
<reference evidence="9 10" key="1">
    <citation type="submission" date="2016-10" db="EMBL/GenBank/DDBJ databases">
        <authorList>
            <person name="de Groot N.N."/>
        </authorList>
    </citation>
    <scope>NUCLEOTIDE SEQUENCE [LARGE SCALE GENOMIC DNA]</scope>
    <source>
        <strain evidence="9 10">DSM 23581</strain>
    </source>
</reference>
<keyword evidence="3" id="KW-1003">Cell membrane</keyword>
<evidence type="ECO:0000313" key="9">
    <source>
        <dbReference type="EMBL" id="SDZ74817.1"/>
    </source>
</evidence>
<comment type="similarity">
    <text evidence="2 7">Belongs to the ExbD/TolR family.</text>
</comment>
<evidence type="ECO:0000256" key="7">
    <source>
        <dbReference type="RuleBase" id="RU003879"/>
    </source>
</evidence>
<evidence type="ECO:0000256" key="4">
    <source>
        <dbReference type="ARBA" id="ARBA00022692"/>
    </source>
</evidence>
<dbReference type="STRING" id="908615.SAMN05421540_101139"/>
<evidence type="ECO:0000256" key="1">
    <source>
        <dbReference type="ARBA" id="ARBA00004162"/>
    </source>
</evidence>
<dbReference type="GO" id="GO:0005886">
    <property type="term" value="C:plasma membrane"/>
    <property type="evidence" value="ECO:0007669"/>
    <property type="project" value="UniProtKB-SubCell"/>
</dbReference>
<evidence type="ECO:0000313" key="10">
    <source>
        <dbReference type="Proteomes" id="UP000198820"/>
    </source>
</evidence>
<dbReference type="GO" id="GO:0022857">
    <property type="term" value="F:transmembrane transporter activity"/>
    <property type="evidence" value="ECO:0007669"/>
    <property type="project" value="InterPro"/>
</dbReference>
<accession>A0A1H3VJ45</accession>
<evidence type="ECO:0000256" key="3">
    <source>
        <dbReference type="ARBA" id="ARBA00022475"/>
    </source>
</evidence>
<protein>
    <submittedName>
        <fullName evidence="9">Biopolymer transport protein ExbD</fullName>
    </submittedName>
</protein>
<organism evidence="9 10">
    <name type="scientific">Psychroflexus halocasei</name>
    <dbReference type="NCBI Taxonomy" id="908615"/>
    <lineage>
        <taxon>Bacteria</taxon>
        <taxon>Pseudomonadati</taxon>
        <taxon>Bacteroidota</taxon>
        <taxon>Flavobacteriia</taxon>
        <taxon>Flavobacteriales</taxon>
        <taxon>Flavobacteriaceae</taxon>
        <taxon>Psychroflexus</taxon>
    </lineage>
</organism>
<evidence type="ECO:0000256" key="2">
    <source>
        <dbReference type="ARBA" id="ARBA00005811"/>
    </source>
</evidence>